<dbReference type="CDD" id="cd09272">
    <property type="entry name" value="RNase_HI_RT_Ty1"/>
    <property type="match status" value="1"/>
</dbReference>
<dbReference type="Proteomes" id="UP000479190">
    <property type="component" value="Unassembled WGS sequence"/>
</dbReference>
<dbReference type="SUPFAM" id="SSF57756">
    <property type="entry name" value="Retrovirus zinc finger-like domains"/>
    <property type="match status" value="1"/>
</dbReference>
<feature type="domain" description="CCHC-type" evidence="2">
    <location>
        <begin position="170"/>
        <end position="187"/>
    </location>
</feature>
<dbReference type="InterPro" id="IPR001878">
    <property type="entry name" value="Znf_CCHC"/>
</dbReference>
<name>A0A6H5I0L7_9HYME</name>
<dbReference type="InterPro" id="IPR013103">
    <property type="entry name" value="RVT_2"/>
</dbReference>
<dbReference type="EMBL" id="CADCXV010000637">
    <property type="protein sequence ID" value="CAB0031161.1"/>
    <property type="molecule type" value="Genomic_DNA"/>
</dbReference>
<feature type="compositionally biased region" description="Basic and acidic residues" evidence="1">
    <location>
        <begin position="93"/>
        <end position="106"/>
    </location>
</feature>
<evidence type="ECO:0000259" key="2">
    <source>
        <dbReference type="SMART" id="SM00343"/>
    </source>
</evidence>
<dbReference type="GO" id="GO:0071897">
    <property type="term" value="P:DNA biosynthetic process"/>
    <property type="evidence" value="ECO:0007669"/>
    <property type="project" value="UniProtKB-ARBA"/>
</dbReference>
<organism evidence="3 4">
    <name type="scientific">Trichogramma brassicae</name>
    <dbReference type="NCBI Taxonomy" id="86971"/>
    <lineage>
        <taxon>Eukaryota</taxon>
        <taxon>Metazoa</taxon>
        <taxon>Ecdysozoa</taxon>
        <taxon>Arthropoda</taxon>
        <taxon>Hexapoda</taxon>
        <taxon>Insecta</taxon>
        <taxon>Pterygota</taxon>
        <taxon>Neoptera</taxon>
        <taxon>Endopterygota</taxon>
        <taxon>Hymenoptera</taxon>
        <taxon>Apocrita</taxon>
        <taxon>Proctotrupomorpha</taxon>
        <taxon>Chalcidoidea</taxon>
        <taxon>Trichogrammatidae</taxon>
        <taxon>Trichogramma</taxon>
    </lineage>
</organism>
<dbReference type="GO" id="GO:0003676">
    <property type="term" value="F:nucleic acid binding"/>
    <property type="evidence" value="ECO:0007669"/>
    <property type="project" value="InterPro"/>
</dbReference>
<dbReference type="SMART" id="SM00343">
    <property type="entry name" value="ZnF_C2HC"/>
    <property type="match status" value="2"/>
</dbReference>
<evidence type="ECO:0000256" key="1">
    <source>
        <dbReference type="SAM" id="MobiDB-lite"/>
    </source>
</evidence>
<accession>A0A6H5I0L7</accession>
<evidence type="ECO:0000313" key="3">
    <source>
        <dbReference type="EMBL" id="CAB0031161.1"/>
    </source>
</evidence>
<feature type="compositionally biased region" description="Low complexity" evidence="1">
    <location>
        <begin position="196"/>
        <end position="209"/>
    </location>
</feature>
<sequence length="664" mass="76787">MKHETVQEFSDRFEAIVREFETCDYKDSLQPKELDAAFYKAVKDTTPEVRTAALIHNGWNKPLTMEQIKTYMLQLEAERGENKNARANQAAPNDRRDDFQRQDQRRAGYNQRAEYDQRAEDHRDHYQREQYRPENRRPEAKTVKHCYRCNDREAGHWARDCPLAANNLWYCYVCNDVRNHKGDDCPNAAQRLESSNNYNTYNSRNSNRGNPRDRNNFKIRVVKNKERTSPFKKTGNPKTDSKVVQLDVKTAFLNGVLEEEVYMEIPEGTNLSENLKKSHVCSLKKALYGLKVSPKRWNQRFSEEAEKLNLEKNINDPCLFTWRHRGKMVLLVLYVDDILLASNDAAKLNEIKSKLCKTFDMKDMGEPKKFLGIEIQRDRAKRTITLKQSEFTEKILQRFNMSLSNPQKTPMVTRQVMKLNDKNIAEKDTVPSKAPFRETIGCLLYLAGITRPDISFAVNYLSRRQVSPTEHDWTNVKRVFRYIRGTADLGITYRAEEDGMKAYTDASFGDCEGSYSTGGYIIKLFGDTVAWRSHKQSCIALSTCMAEYRALSDVCQEIISLDKATRDITGETNYPVTVWCDNISAGKCTEMDGSNKLKCFDDDVEEIKQKLRDRENRGLKSKISITHGDFIKCCVNKGKIKVKWINTVENEADIFTKLLPPPEP</sequence>
<reference evidence="3 4" key="1">
    <citation type="submission" date="2020-02" db="EMBL/GenBank/DDBJ databases">
        <authorList>
            <person name="Ferguson B K."/>
        </authorList>
    </citation>
    <scope>NUCLEOTIDE SEQUENCE [LARGE SCALE GENOMIC DNA]</scope>
</reference>
<dbReference type="PANTHER" id="PTHR11439:SF467">
    <property type="entry name" value="INTEGRASE CATALYTIC DOMAIN-CONTAINING PROTEIN"/>
    <property type="match status" value="1"/>
</dbReference>
<proteinExistence type="predicted"/>
<dbReference type="PANTHER" id="PTHR11439">
    <property type="entry name" value="GAG-POL-RELATED RETROTRANSPOSON"/>
    <property type="match status" value="1"/>
</dbReference>
<dbReference type="AlphaFoldDB" id="A0A6H5I0L7"/>
<dbReference type="InterPro" id="IPR036875">
    <property type="entry name" value="Znf_CCHC_sf"/>
</dbReference>
<feature type="region of interest" description="Disordered" evidence="1">
    <location>
        <begin position="196"/>
        <end position="216"/>
    </location>
</feature>
<dbReference type="InterPro" id="IPR043502">
    <property type="entry name" value="DNA/RNA_pol_sf"/>
</dbReference>
<dbReference type="Pfam" id="PF07727">
    <property type="entry name" value="RVT_2"/>
    <property type="match status" value="1"/>
</dbReference>
<evidence type="ECO:0000313" key="4">
    <source>
        <dbReference type="Proteomes" id="UP000479190"/>
    </source>
</evidence>
<feature type="compositionally biased region" description="Basic and acidic residues" evidence="1">
    <location>
        <begin position="113"/>
        <end position="139"/>
    </location>
</feature>
<dbReference type="SUPFAM" id="SSF56672">
    <property type="entry name" value="DNA/RNA polymerases"/>
    <property type="match status" value="1"/>
</dbReference>
<feature type="domain" description="CCHC-type" evidence="2">
    <location>
        <begin position="145"/>
        <end position="163"/>
    </location>
</feature>
<dbReference type="Gene3D" id="4.10.60.10">
    <property type="entry name" value="Zinc finger, CCHC-type"/>
    <property type="match status" value="1"/>
</dbReference>
<keyword evidence="4" id="KW-1185">Reference proteome</keyword>
<gene>
    <name evidence="3" type="ORF">TBRA_LOCUS3141</name>
</gene>
<protein>
    <recommendedName>
        <fullName evidence="2">CCHC-type domain-containing protein</fullName>
    </recommendedName>
</protein>
<dbReference type="OrthoDB" id="7551077at2759"/>
<dbReference type="GO" id="GO:0008270">
    <property type="term" value="F:zinc ion binding"/>
    <property type="evidence" value="ECO:0007669"/>
    <property type="project" value="InterPro"/>
</dbReference>
<feature type="region of interest" description="Disordered" evidence="1">
    <location>
        <begin position="80"/>
        <end position="139"/>
    </location>
</feature>